<dbReference type="PROSITE" id="PS51219">
    <property type="entry name" value="DPCK"/>
    <property type="match status" value="1"/>
</dbReference>
<accession>A0ABW5LTT2</accession>
<dbReference type="PANTHER" id="PTHR10695:SF46">
    <property type="entry name" value="BIFUNCTIONAL COENZYME A SYNTHASE-RELATED"/>
    <property type="match status" value="1"/>
</dbReference>
<reference evidence="8" key="1">
    <citation type="journal article" date="2019" name="Int. J. Syst. Evol. Microbiol.">
        <title>The Global Catalogue of Microorganisms (GCM) 10K type strain sequencing project: providing services to taxonomists for standard genome sequencing and annotation.</title>
        <authorList>
            <consortium name="The Broad Institute Genomics Platform"/>
            <consortium name="The Broad Institute Genome Sequencing Center for Infectious Disease"/>
            <person name="Wu L."/>
            <person name="Ma J."/>
        </authorList>
    </citation>
    <scope>NUCLEOTIDE SEQUENCE [LARGE SCALE GENOMIC DNA]</scope>
    <source>
        <strain evidence="8">KCTC 52127</strain>
    </source>
</reference>
<evidence type="ECO:0000256" key="6">
    <source>
        <dbReference type="NCBIfam" id="TIGR00152"/>
    </source>
</evidence>
<evidence type="ECO:0000256" key="2">
    <source>
        <dbReference type="ARBA" id="ARBA00022741"/>
    </source>
</evidence>
<evidence type="ECO:0000313" key="8">
    <source>
        <dbReference type="Proteomes" id="UP001597508"/>
    </source>
</evidence>
<dbReference type="Gene3D" id="3.40.50.300">
    <property type="entry name" value="P-loop containing nucleotide triphosphate hydrolases"/>
    <property type="match status" value="1"/>
</dbReference>
<dbReference type="InterPro" id="IPR001977">
    <property type="entry name" value="Depp_CoAkinase"/>
</dbReference>
<name>A0ABW5LTT2_9FLAO</name>
<comment type="subcellular location">
    <subcellularLocation>
        <location evidence="5">Cytoplasm</location>
    </subcellularLocation>
</comment>
<comment type="function">
    <text evidence="5">Catalyzes the phosphorylation of the 3'-hydroxyl group of dephosphocoenzyme A to form coenzyme A.</text>
</comment>
<keyword evidence="2 5" id="KW-0547">Nucleotide-binding</keyword>
<dbReference type="SUPFAM" id="SSF52540">
    <property type="entry name" value="P-loop containing nucleoside triphosphate hydrolases"/>
    <property type="match status" value="1"/>
</dbReference>
<dbReference type="CDD" id="cd02022">
    <property type="entry name" value="DPCK"/>
    <property type="match status" value="1"/>
</dbReference>
<evidence type="ECO:0000256" key="1">
    <source>
        <dbReference type="ARBA" id="ARBA00009018"/>
    </source>
</evidence>
<evidence type="ECO:0000313" key="7">
    <source>
        <dbReference type="EMBL" id="MFD2568045.1"/>
    </source>
</evidence>
<keyword evidence="8" id="KW-1185">Reference proteome</keyword>
<evidence type="ECO:0000256" key="4">
    <source>
        <dbReference type="ARBA" id="ARBA00022993"/>
    </source>
</evidence>
<keyword evidence="5 7" id="KW-0418">Kinase</keyword>
<dbReference type="RefSeq" id="WP_379666747.1">
    <property type="nucleotide sequence ID" value="NZ_JBHULH010000004.1"/>
</dbReference>
<comment type="similarity">
    <text evidence="1 5">Belongs to the CoaE family.</text>
</comment>
<comment type="catalytic activity">
    <reaction evidence="5">
        <text>3'-dephospho-CoA + ATP = ADP + CoA + H(+)</text>
        <dbReference type="Rhea" id="RHEA:18245"/>
        <dbReference type="ChEBI" id="CHEBI:15378"/>
        <dbReference type="ChEBI" id="CHEBI:30616"/>
        <dbReference type="ChEBI" id="CHEBI:57287"/>
        <dbReference type="ChEBI" id="CHEBI:57328"/>
        <dbReference type="ChEBI" id="CHEBI:456216"/>
        <dbReference type="EC" id="2.7.1.24"/>
    </reaction>
</comment>
<dbReference type="NCBIfam" id="TIGR00152">
    <property type="entry name" value="dephospho-CoA kinase"/>
    <property type="match status" value="1"/>
</dbReference>
<keyword evidence="5 7" id="KW-0808">Transferase</keyword>
<evidence type="ECO:0000256" key="3">
    <source>
        <dbReference type="ARBA" id="ARBA00022840"/>
    </source>
</evidence>
<keyword evidence="4 5" id="KW-0173">Coenzyme A biosynthesis</keyword>
<dbReference type="EC" id="2.7.1.24" evidence="5 6"/>
<protein>
    <recommendedName>
        <fullName evidence="5 6">Dephospho-CoA kinase</fullName>
        <ecNumber evidence="5 6">2.7.1.24</ecNumber>
    </recommendedName>
    <alternativeName>
        <fullName evidence="5">Dephosphocoenzyme A kinase</fullName>
    </alternativeName>
</protein>
<dbReference type="HAMAP" id="MF_00376">
    <property type="entry name" value="Dephospho_CoA_kinase"/>
    <property type="match status" value="1"/>
</dbReference>
<sequence>MIVGITGGIGSGKSYVAECFLSYDNTAYYHADEEAKKLMNESQEIKEKIILEFGSEAYKNEELNRSYIASQVFDNPGRLQKLNSIVHPAVKSHFQDFVAQKEASTIIIYENAILFEAKSDQQCDIVITVIAPLEDRIARVTSRDGVTREEVMKRVNNQWSDTQKKLLSNYIILNISKKETLLKVQDFYNILTKKSLLF</sequence>
<proteinExistence type="inferred from homology"/>
<evidence type="ECO:0000256" key="5">
    <source>
        <dbReference type="HAMAP-Rule" id="MF_00376"/>
    </source>
</evidence>
<dbReference type="Proteomes" id="UP001597508">
    <property type="component" value="Unassembled WGS sequence"/>
</dbReference>
<dbReference type="EMBL" id="JBHULH010000004">
    <property type="protein sequence ID" value="MFD2568045.1"/>
    <property type="molecule type" value="Genomic_DNA"/>
</dbReference>
<comment type="caution">
    <text evidence="7">The sequence shown here is derived from an EMBL/GenBank/DDBJ whole genome shotgun (WGS) entry which is preliminary data.</text>
</comment>
<keyword evidence="3 5" id="KW-0067">ATP-binding</keyword>
<dbReference type="GO" id="GO:0004140">
    <property type="term" value="F:dephospho-CoA kinase activity"/>
    <property type="evidence" value="ECO:0007669"/>
    <property type="project" value="UniProtKB-EC"/>
</dbReference>
<organism evidence="7 8">
    <name type="scientific">Pseudotenacibaculum haliotis</name>
    <dbReference type="NCBI Taxonomy" id="1862138"/>
    <lineage>
        <taxon>Bacteria</taxon>
        <taxon>Pseudomonadati</taxon>
        <taxon>Bacteroidota</taxon>
        <taxon>Flavobacteriia</taxon>
        <taxon>Flavobacteriales</taxon>
        <taxon>Flavobacteriaceae</taxon>
        <taxon>Pseudotenacibaculum</taxon>
    </lineage>
</organism>
<keyword evidence="5" id="KW-0963">Cytoplasm</keyword>
<dbReference type="Pfam" id="PF01121">
    <property type="entry name" value="CoaE"/>
    <property type="match status" value="1"/>
</dbReference>
<comment type="pathway">
    <text evidence="5">Cofactor biosynthesis; coenzyme A biosynthesis; CoA from (R)-pantothenate: step 5/5.</text>
</comment>
<dbReference type="PANTHER" id="PTHR10695">
    <property type="entry name" value="DEPHOSPHO-COA KINASE-RELATED"/>
    <property type="match status" value="1"/>
</dbReference>
<gene>
    <name evidence="5 7" type="primary">coaE</name>
    <name evidence="7" type="ORF">ACFSRZ_11715</name>
</gene>
<dbReference type="InterPro" id="IPR027417">
    <property type="entry name" value="P-loop_NTPase"/>
</dbReference>
<feature type="binding site" evidence="5">
    <location>
        <begin position="10"/>
        <end position="15"/>
    </location>
    <ligand>
        <name>ATP</name>
        <dbReference type="ChEBI" id="CHEBI:30616"/>
    </ligand>
</feature>